<evidence type="ECO:0000313" key="1">
    <source>
        <dbReference type="EMBL" id="NNU78976.1"/>
    </source>
</evidence>
<accession>A0A849KY75</accession>
<dbReference type="Proteomes" id="UP000572377">
    <property type="component" value="Unassembled WGS sequence"/>
</dbReference>
<protein>
    <submittedName>
        <fullName evidence="1">Glycosyltransferase family 2 protein</fullName>
    </submittedName>
</protein>
<dbReference type="SUPFAM" id="SSF53448">
    <property type="entry name" value="Nucleotide-diphospho-sugar transferases"/>
    <property type="match status" value="1"/>
</dbReference>
<dbReference type="GO" id="GO:0016740">
    <property type="term" value="F:transferase activity"/>
    <property type="evidence" value="ECO:0007669"/>
    <property type="project" value="UniProtKB-KW"/>
</dbReference>
<evidence type="ECO:0000313" key="2">
    <source>
        <dbReference type="Proteomes" id="UP000572377"/>
    </source>
</evidence>
<sequence>MGVVRRVNRLRLCAERVALFLLGLNSLRDLAPVRDRTGRIRPRDTLLFCTLRNERIRLPHFLDYYRKLGVQHFLFVDNGSSDGTGDYLAGQADVSVWRTSASYKRARYGMDWMNGLLNRHGRGHWCLTVDADEFFVYPHMHTRPLQALTEWLDGCHRRSFGTMLLDMYADRPIAETRYQEGQDPFEILSWFDAANYSVDRNGKYRDLWIQGGPRQRVFFADRPELGPALNKVPLVNWRFGMVYRSSTHNLLPRGLNQVYDDRGGERACGVLLHAKFLDLFGAKAREEIARGQHYAASREYRVYEDKLTQGLSMWTPASTRYRDWRQLEDLGLLSSGSWA</sequence>
<dbReference type="EMBL" id="JABFBC010000001">
    <property type="protein sequence ID" value="NNU78976.1"/>
    <property type="molecule type" value="Genomic_DNA"/>
</dbReference>
<name>A0A849KY75_9RHOB</name>
<comment type="caution">
    <text evidence="1">The sequence shown here is derived from an EMBL/GenBank/DDBJ whole genome shotgun (WGS) entry which is preliminary data.</text>
</comment>
<dbReference type="AlphaFoldDB" id="A0A849KY75"/>
<proteinExistence type="predicted"/>
<organism evidence="1 2">
    <name type="scientific">Halovulum dunhuangense</name>
    <dbReference type="NCBI Taxonomy" id="1505036"/>
    <lineage>
        <taxon>Bacteria</taxon>
        <taxon>Pseudomonadati</taxon>
        <taxon>Pseudomonadota</taxon>
        <taxon>Alphaproteobacteria</taxon>
        <taxon>Rhodobacterales</taxon>
        <taxon>Paracoccaceae</taxon>
        <taxon>Halovulum</taxon>
    </lineage>
</organism>
<gene>
    <name evidence="1" type="ORF">HMH01_00865</name>
</gene>
<dbReference type="RefSeq" id="WP_171321564.1">
    <property type="nucleotide sequence ID" value="NZ_JABFBC010000001.1"/>
</dbReference>
<keyword evidence="2" id="KW-1185">Reference proteome</keyword>
<dbReference type="InterPro" id="IPR029044">
    <property type="entry name" value="Nucleotide-diphossugar_trans"/>
</dbReference>
<keyword evidence="1" id="KW-0808">Transferase</keyword>
<dbReference type="Pfam" id="PF13704">
    <property type="entry name" value="Glyco_tranf_2_4"/>
    <property type="match status" value="1"/>
</dbReference>
<reference evidence="1 2" key="1">
    <citation type="submission" date="2020-05" db="EMBL/GenBank/DDBJ databases">
        <title>Gimesia benthica sp. nov., a novel planctomycete isolated from a deep-sea water sample of the Northwest Indian Ocean.</title>
        <authorList>
            <person name="Wang J."/>
            <person name="Ruan C."/>
            <person name="Song L."/>
            <person name="Zhu Y."/>
            <person name="Li A."/>
            <person name="Zheng X."/>
            <person name="Wang L."/>
            <person name="Lu Z."/>
            <person name="Huang Y."/>
            <person name="Du W."/>
            <person name="Zhou Y."/>
            <person name="Huang L."/>
            <person name="Dai X."/>
        </authorList>
    </citation>
    <scope>NUCLEOTIDE SEQUENCE [LARGE SCALE GENOMIC DNA]</scope>
    <source>
        <strain evidence="1 2">YYQ-30</strain>
    </source>
</reference>